<dbReference type="Proteomes" id="UP000661012">
    <property type="component" value="Unassembled WGS sequence"/>
</dbReference>
<evidence type="ECO:0000313" key="2">
    <source>
        <dbReference type="EMBL" id="TKJ91772.1"/>
    </source>
</evidence>
<dbReference type="AlphaFoldDB" id="A0A357VW25"/>
<protein>
    <submittedName>
        <fullName evidence="2">DUF4154 domain-containing protein</fullName>
    </submittedName>
    <submittedName>
        <fullName evidence="1">YfiR family protein</fullName>
    </submittedName>
</protein>
<dbReference type="KEGG" id="epe:CI789_00920"/>
<dbReference type="OrthoDB" id="7355447at2"/>
<dbReference type="Proteomes" id="UP000306393">
    <property type="component" value="Unassembled WGS sequence"/>
</dbReference>
<evidence type="ECO:0000313" key="4">
    <source>
        <dbReference type="Proteomes" id="UP000661012"/>
    </source>
</evidence>
<proteinExistence type="predicted"/>
<gene>
    <name evidence="2" type="ORF">EpCFBP13511_07420</name>
    <name evidence="1" type="ORF">IFT93_11545</name>
</gene>
<comment type="caution">
    <text evidence="2">The sequence shown here is derived from an EMBL/GenBank/DDBJ whole genome shotgun (WGS) entry which is preliminary data.</text>
</comment>
<organism evidence="2 3">
    <name type="scientific">Erwinia persicina</name>
    <dbReference type="NCBI Taxonomy" id="55211"/>
    <lineage>
        <taxon>Bacteria</taxon>
        <taxon>Pseudomonadati</taxon>
        <taxon>Pseudomonadota</taxon>
        <taxon>Gammaproteobacteria</taxon>
        <taxon>Enterobacterales</taxon>
        <taxon>Erwiniaceae</taxon>
        <taxon>Erwinia</taxon>
    </lineage>
</organism>
<dbReference type="GeneID" id="67475507"/>
<evidence type="ECO:0000313" key="1">
    <source>
        <dbReference type="EMBL" id="MBD8107043.1"/>
    </source>
</evidence>
<reference evidence="2 3" key="1">
    <citation type="journal article" date="2019" name="Sci. Rep.">
        <title>Differences in resource use lead to coexistence of seed-transmitted microbial populations.</title>
        <authorList>
            <person name="Torres-Cortes G."/>
            <person name="Garcia B.J."/>
            <person name="Compant S."/>
            <person name="Rezki S."/>
            <person name="Jones P."/>
            <person name="Preveaux A."/>
            <person name="Briand M."/>
            <person name="Roulet A."/>
            <person name="Bouchez O."/>
            <person name="Jacobson D."/>
            <person name="Barret M."/>
        </authorList>
    </citation>
    <scope>NUCLEOTIDE SEQUENCE [LARGE SCALE GENOMIC DNA]</scope>
    <source>
        <strain evidence="2 3">CFBP13511</strain>
    </source>
</reference>
<dbReference type="RefSeq" id="WP_062744158.1">
    <property type="nucleotide sequence ID" value="NZ_CP022725.1"/>
</dbReference>
<reference evidence="1 4" key="2">
    <citation type="journal article" date="2020" name="FEMS Microbiol. Ecol.">
        <title>Temporal dynamics of bacterial communities during seed development and maturation.</title>
        <authorList>
            <person name="Chesneau G."/>
            <person name="Torres-Cortes G."/>
            <person name="Briand M."/>
            <person name="Darrasse A."/>
            <person name="Preveaux A."/>
            <person name="Marais C."/>
            <person name="Jacques M.A."/>
            <person name="Shade A."/>
            <person name="Barret M."/>
        </authorList>
    </citation>
    <scope>NUCLEOTIDE SEQUENCE [LARGE SCALE GENOMIC DNA]</scope>
    <source>
        <strain evidence="1 4">CFBP13732</strain>
    </source>
</reference>
<dbReference type="EMBL" id="JACYNN010000006">
    <property type="protein sequence ID" value="MBD8107043.1"/>
    <property type="molecule type" value="Genomic_DNA"/>
</dbReference>
<sequence length="181" mass="19814">MAKRYVLLLSILLGVISLPLRSEMSSVKPEGASASDVRQTVAGMISYTRWPHLNGLPRLCVFRSAHYASVLISASVQHPPAVWNAVQVDDVQQALTSQCDVLYFGRESSHQQVELINSYQPRPLLTIAEQTPDCAVGSAFCLKFINHRVSFSVNLDSLGRSGVRVHPDVLMLASSGSERHG</sequence>
<evidence type="ECO:0000313" key="3">
    <source>
        <dbReference type="Proteomes" id="UP000306393"/>
    </source>
</evidence>
<accession>A0A357VW25</accession>
<dbReference type="STRING" id="1219360.GCA_001571305_01671"/>
<name>A0A357VW25_9GAMM</name>
<dbReference type="EMBL" id="QGAC01000006">
    <property type="protein sequence ID" value="TKJ91772.1"/>
    <property type="molecule type" value="Genomic_DNA"/>
</dbReference>
<keyword evidence="4" id="KW-1185">Reference proteome</keyword>
<dbReference type="Pfam" id="PF13689">
    <property type="entry name" value="DUF4154"/>
    <property type="match status" value="1"/>
</dbReference>
<dbReference type="InterPro" id="IPR025293">
    <property type="entry name" value="YfiR/HmsC-like"/>
</dbReference>